<dbReference type="InterPro" id="IPR003694">
    <property type="entry name" value="NAD_synthase"/>
</dbReference>
<sequence>MQHTPIKIALAQINCVVGDLAGNVVKIVEQARNAYLQGAKLLITPELSITGYPPEDLLFRDAFIKANDKALQQLCKELAEFTDLHVIVGHPHRGETPESKHLLFNQASVLKNGAVVASYQKQMLPNNEVFDEVRYFAAGNEACVFEIEGLKVGVLICEDVWHAGPAQKAKVAGAQILVIPNASPFHMDKLSLRSEVTRQQVLATGLPAVYVNLVGGQDELVFDGASFVLNRDGQTVYNAPQFKEDLGIIQVINGEPQKLPLLKPYSELQQVYEALVLGVKDYLGKNGFPGAIIGLSGGVDSALVLAIAVDALGADKVRAVMMPSKYTAEISWVDAKEMADKLAVQYDEISILPMMESYDAALKDEFTGLPLDATEENIQARIRGTLLMALSNKSGRIVLTTGNKSEMAVGYCTLYGDMAGGFAVIKDVSKTLVYQLCHYRNSVSQVIPERIITRPPSAELRPDQKDQDSLPSYDILDGIVQHYMENDIPIESLPALGYKREDVELVTRLIKINEYKRRQSPIGVRITRRAFGRDWRYPITSKFRA</sequence>
<evidence type="ECO:0000256" key="6">
    <source>
        <dbReference type="ARBA" id="ARBA00023027"/>
    </source>
</evidence>
<proteinExistence type="inferred from homology"/>
<evidence type="ECO:0000256" key="8">
    <source>
        <dbReference type="PIRNR" id="PIRNR006630"/>
    </source>
</evidence>
<dbReference type="NCBIfam" id="TIGR00552">
    <property type="entry name" value="nadE"/>
    <property type="match status" value="1"/>
</dbReference>
<dbReference type="GO" id="GO:0008795">
    <property type="term" value="F:NAD+ synthase activity"/>
    <property type="evidence" value="ECO:0007669"/>
    <property type="project" value="UniProtKB-UniRule"/>
</dbReference>
<comment type="similarity">
    <text evidence="9">Belongs to the NAD synthetase family.</text>
</comment>
<organism evidence="11 12">
    <name type="scientific">Polynucleobacter kasalickyi</name>
    <dbReference type="NCBI Taxonomy" id="1938817"/>
    <lineage>
        <taxon>Bacteria</taxon>
        <taxon>Pseudomonadati</taxon>
        <taxon>Pseudomonadota</taxon>
        <taxon>Betaproteobacteria</taxon>
        <taxon>Burkholderiales</taxon>
        <taxon>Burkholderiaceae</taxon>
        <taxon>Polynucleobacter</taxon>
    </lineage>
</organism>
<comment type="pathway">
    <text evidence="1 7 8">Cofactor biosynthesis; NAD(+) biosynthesis; NAD(+) from deamido-NAD(+) (L-Gln route): step 1/1.</text>
</comment>
<dbReference type="Pfam" id="PF02540">
    <property type="entry name" value="NAD_synthase"/>
    <property type="match status" value="1"/>
</dbReference>
<dbReference type="OrthoDB" id="8817375at2"/>
<evidence type="ECO:0000259" key="10">
    <source>
        <dbReference type="PROSITE" id="PS50263"/>
    </source>
</evidence>
<feature type="binding site" evidence="7">
    <location>
        <begin position="294"/>
        <end position="301"/>
    </location>
    <ligand>
        <name>ATP</name>
        <dbReference type="ChEBI" id="CHEBI:30616"/>
    </ligand>
</feature>
<gene>
    <name evidence="7" type="primary">nadE</name>
    <name evidence="11" type="ORF">SAMN06296008_101272</name>
</gene>
<dbReference type="InterPro" id="IPR036526">
    <property type="entry name" value="C-N_Hydrolase_sf"/>
</dbReference>
<dbReference type="SUPFAM" id="SSF56317">
    <property type="entry name" value="Carbon-nitrogen hydrolase"/>
    <property type="match status" value="1"/>
</dbReference>
<feature type="binding site" evidence="7">
    <location>
        <position position="377"/>
    </location>
    <ligand>
        <name>deamido-NAD(+)</name>
        <dbReference type="ChEBI" id="CHEBI:58437"/>
        <note>ligand shared between two neighboring subunits</note>
    </ligand>
</feature>
<evidence type="ECO:0000256" key="7">
    <source>
        <dbReference type="HAMAP-Rule" id="MF_02090"/>
    </source>
</evidence>
<comment type="similarity">
    <text evidence="2 7 8">In the C-terminal section; belongs to the NAD synthetase family.</text>
</comment>
<feature type="binding site" evidence="7">
    <location>
        <position position="406"/>
    </location>
    <ligand>
        <name>deamido-NAD(+)</name>
        <dbReference type="ChEBI" id="CHEBI:58437"/>
        <note>ligand shared between two neighboring subunits</note>
    </ligand>
</feature>
<dbReference type="RefSeq" id="WP_084282060.1">
    <property type="nucleotide sequence ID" value="NZ_FWXJ01000001.1"/>
</dbReference>
<dbReference type="InterPro" id="IPR014729">
    <property type="entry name" value="Rossmann-like_a/b/a_fold"/>
</dbReference>
<comment type="caution">
    <text evidence="7">Lacks conserved residue(s) required for the propagation of feature annotation.</text>
</comment>
<evidence type="ECO:0000256" key="5">
    <source>
        <dbReference type="ARBA" id="ARBA00022840"/>
    </source>
</evidence>
<dbReference type="PROSITE" id="PS50263">
    <property type="entry name" value="CN_HYDROLASE"/>
    <property type="match status" value="1"/>
</dbReference>
<feature type="active site" description="Nucleophile; for glutaminase activity" evidence="7">
    <location>
        <position position="157"/>
    </location>
</feature>
<dbReference type="InterPro" id="IPR022310">
    <property type="entry name" value="NAD/GMP_synthase"/>
</dbReference>
<dbReference type="Proteomes" id="UP000192708">
    <property type="component" value="Unassembled WGS sequence"/>
</dbReference>
<feature type="binding site" evidence="7">
    <location>
        <position position="401"/>
    </location>
    <ligand>
        <name>ATP</name>
        <dbReference type="ChEBI" id="CHEBI:30616"/>
    </ligand>
</feature>
<dbReference type="Gene3D" id="3.60.110.10">
    <property type="entry name" value="Carbon-nitrogen hydrolase"/>
    <property type="match status" value="1"/>
</dbReference>
<dbReference type="GO" id="GO:0005524">
    <property type="term" value="F:ATP binding"/>
    <property type="evidence" value="ECO:0007669"/>
    <property type="project" value="UniProtKB-UniRule"/>
</dbReference>
<evidence type="ECO:0000256" key="1">
    <source>
        <dbReference type="ARBA" id="ARBA00005188"/>
    </source>
</evidence>
<protein>
    <recommendedName>
        <fullName evidence="7 8">Glutamine-dependent NAD(+) synthetase</fullName>
        <ecNumber evidence="7 8">6.3.5.1</ecNumber>
    </recommendedName>
    <alternativeName>
        <fullName evidence="7 8">NAD(+) synthase [glutamine-hydrolyzing]</fullName>
    </alternativeName>
</protein>
<dbReference type="CDD" id="cd00553">
    <property type="entry name" value="NAD_synthase"/>
    <property type="match status" value="1"/>
</dbReference>
<feature type="binding site" evidence="7">
    <location>
        <position position="189"/>
    </location>
    <ligand>
        <name>L-glutamine</name>
        <dbReference type="ChEBI" id="CHEBI:58359"/>
    </ligand>
</feature>
<dbReference type="PANTHER" id="PTHR23090:SF9">
    <property type="entry name" value="GLUTAMINE-DEPENDENT NAD(+) SYNTHETASE"/>
    <property type="match status" value="1"/>
</dbReference>
<dbReference type="PIRSF" id="PIRSF006630">
    <property type="entry name" value="NADS_GAT"/>
    <property type="match status" value="1"/>
</dbReference>
<dbReference type="GO" id="GO:0003952">
    <property type="term" value="F:NAD+ synthase (glutamine-hydrolyzing) activity"/>
    <property type="evidence" value="ECO:0007669"/>
    <property type="project" value="UniProtKB-UniRule"/>
</dbReference>
<feature type="binding site" evidence="7">
    <location>
        <position position="183"/>
    </location>
    <ligand>
        <name>L-glutamine</name>
        <dbReference type="ChEBI" id="CHEBI:58359"/>
    </ligand>
</feature>
<evidence type="ECO:0000256" key="9">
    <source>
        <dbReference type="RuleBase" id="RU003811"/>
    </source>
</evidence>
<dbReference type="GO" id="GO:0004359">
    <property type="term" value="F:glutaminase activity"/>
    <property type="evidence" value="ECO:0007669"/>
    <property type="project" value="InterPro"/>
</dbReference>
<comment type="function">
    <text evidence="7">Catalyzes the ATP-dependent amidation of deamido-NAD to form NAD. Uses L-glutamine as a nitrogen source.</text>
</comment>
<comment type="catalytic activity">
    <reaction evidence="7 8">
        <text>deamido-NAD(+) + L-glutamine + ATP + H2O = L-glutamate + AMP + diphosphate + NAD(+) + H(+)</text>
        <dbReference type="Rhea" id="RHEA:24384"/>
        <dbReference type="ChEBI" id="CHEBI:15377"/>
        <dbReference type="ChEBI" id="CHEBI:15378"/>
        <dbReference type="ChEBI" id="CHEBI:29985"/>
        <dbReference type="ChEBI" id="CHEBI:30616"/>
        <dbReference type="ChEBI" id="CHEBI:33019"/>
        <dbReference type="ChEBI" id="CHEBI:57540"/>
        <dbReference type="ChEBI" id="CHEBI:58359"/>
        <dbReference type="ChEBI" id="CHEBI:58437"/>
        <dbReference type="ChEBI" id="CHEBI:456215"/>
        <dbReference type="EC" id="6.3.5.1"/>
    </reaction>
</comment>
<dbReference type="InterPro" id="IPR003010">
    <property type="entry name" value="C-N_Hydrolase"/>
</dbReference>
<dbReference type="Gene3D" id="3.40.50.620">
    <property type="entry name" value="HUPs"/>
    <property type="match status" value="1"/>
</dbReference>
<dbReference type="CDD" id="cd07570">
    <property type="entry name" value="GAT_Gln-NAD-synth"/>
    <property type="match status" value="1"/>
</dbReference>
<dbReference type="SUPFAM" id="SSF52402">
    <property type="entry name" value="Adenine nucleotide alpha hydrolases-like"/>
    <property type="match status" value="1"/>
</dbReference>
<dbReference type="EC" id="6.3.5.1" evidence="7 8"/>
<dbReference type="GO" id="GO:0005737">
    <property type="term" value="C:cytoplasm"/>
    <property type="evidence" value="ECO:0007669"/>
    <property type="project" value="InterPro"/>
</dbReference>
<feature type="domain" description="CN hydrolase" evidence="10">
    <location>
        <begin position="6"/>
        <end position="253"/>
    </location>
</feature>
<dbReference type="EMBL" id="FWXJ01000001">
    <property type="protein sequence ID" value="SMC30770.1"/>
    <property type="molecule type" value="Genomic_DNA"/>
</dbReference>
<feature type="active site" description="For glutaminase activity" evidence="7">
    <location>
        <position position="121"/>
    </location>
</feature>
<dbReference type="HAMAP" id="MF_02090">
    <property type="entry name" value="NadE_glutamine_dep"/>
    <property type="match status" value="1"/>
</dbReference>
<keyword evidence="3 7" id="KW-0436">Ligase</keyword>
<dbReference type="Pfam" id="PF00795">
    <property type="entry name" value="CN_hydrolase"/>
    <property type="match status" value="1"/>
</dbReference>
<dbReference type="AlphaFoldDB" id="A0A1W1Y3G6"/>
<dbReference type="NCBIfam" id="NF010588">
    <property type="entry name" value="PRK13981.1"/>
    <property type="match status" value="1"/>
</dbReference>
<feature type="binding site" evidence="7">
    <location>
        <position position="516"/>
    </location>
    <ligand>
        <name>deamido-NAD(+)</name>
        <dbReference type="ChEBI" id="CHEBI:58437"/>
        <note>ligand shared between two neighboring subunits</note>
    </ligand>
</feature>
<keyword evidence="4 7" id="KW-0547">Nucleotide-binding</keyword>
<evidence type="ECO:0000256" key="4">
    <source>
        <dbReference type="ARBA" id="ARBA00022741"/>
    </source>
</evidence>
<reference evidence="11 12" key="1">
    <citation type="submission" date="2017-04" db="EMBL/GenBank/DDBJ databases">
        <authorList>
            <person name="Afonso C.L."/>
            <person name="Miller P.J."/>
            <person name="Scott M.A."/>
            <person name="Spackman E."/>
            <person name="Goraichik I."/>
            <person name="Dimitrov K.M."/>
            <person name="Suarez D.L."/>
            <person name="Swayne D.E."/>
        </authorList>
    </citation>
    <scope>NUCLEOTIDE SEQUENCE [LARGE SCALE GENOMIC DNA]</scope>
    <source>
        <strain evidence="11 12">VK13</strain>
    </source>
</reference>
<keyword evidence="12" id="KW-1185">Reference proteome</keyword>
<dbReference type="STRING" id="1938817.SAMN06296008_101272"/>
<accession>A0A1W1Y3G6</accession>
<evidence type="ECO:0000256" key="3">
    <source>
        <dbReference type="ARBA" id="ARBA00022598"/>
    </source>
</evidence>
<dbReference type="GO" id="GO:0009435">
    <property type="term" value="P:NAD+ biosynthetic process"/>
    <property type="evidence" value="ECO:0007669"/>
    <property type="project" value="UniProtKB-UniRule"/>
</dbReference>
<keyword evidence="5 7" id="KW-0067">ATP-binding</keyword>
<keyword evidence="6 7" id="KW-0520">NAD</keyword>
<feature type="active site" description="Proton acceptor; for glutaminase activity" evidence="7">
    <location>
        <position position="46"/>
    </location>
</feature>
<dbReference type="PANTHER" id="PTHR23090">
    <property type="entry name" value="NH 3 /GLUTAMINE-DEPENDENT NAD + SYNTHETASE"/>
    <property type="match status" value="1"/>
</dbReference>
<name>A0A1W1Y3G6_9BURK</name>
<dbReference type="FunFam" id="3.40.50.620:FF:000106">
    <property type="entry name" value="Glutamine-dependent NAD(+) synthetase"/>
    <property type="match status" value="1"/>
</dbReference>
<evidence type="ECO:0000313" key="11">
    <source>
        <dbReference type="EMBL" id="SMC30770.1"/>
    </source>
</evidence>
<evidence type="ECO:0000313" key="12">
    <source>
        <dbReference type="Proteomes" id="UP000192708"/>
    </source>
</evidence>
<evidence type="ECO:0000256" key="2">
    <source>
        <dbReference type="ARBA" id="ARBA00007145"/>
    </source>
</evidence>
<dbReference type="UniPathway" id="UPA00253">
    <property type="reaction ID" value="UER00334"/>
</dbReference>
<dbReference type="InterPro" id="IPR014445">
    <property type="entry name" value="Gln-dep_NAD_synthase"/>
</dbReference>